<keyword evidence="2" id="KW-1185">Reference proteome</keyword>
<dbReference type="AlphaFoldDB" id="A0A166N5I9"/>
<accession>A0A166N5I9</accession>
<evidence type="ECO:0000313" key="2">
    <source>
        <dbReference type="Proteomes" id="UP000077266"/>
    </source>
</evidence>
<evidence type="ECO:0000313" key="1">
    <source>
        <dbReference type="EMBL" id="KZV78777.1"/>
    </source>
</evidence>
<sequence length="373" mass="40017">MFFLRAILFALGVFIPLTDLIFTAVFIRGGLIAVLQPFSPTVASTCVALASPSTCATISRWLQHEDEDSGSPGATAQQTLTPCSGDVQAVCIHVVSVNDTMHVPPLDLFIGQTTVTDLLSQAKTLDLDLADELFPTLETTAAGARIAVAASHSLNTNLDQVINAVNRTETILAASLKQGIGRVTSLRQGVCSIVGWIVDPLVLCGERRLPSPSRDNFYAALENAALQLHDFDLSVQDVVNRLEVFVGDANRAWDMAWAEETAAGATLAAIMRKAWTTRGNPGLEKRRDLSQRIRLTVSQMRCAAQGELLALSALHAEVAGLRRALDALHVTTCSAADDALHALINGRQRLAAEGEKVEQGFRSRLSVNVVTDV</sequence>
<proteinExistence type="predicted"/>
<dbReference type="EMBL" id="KV426766">
    <property type="protein sequence ID" value="KZV78777.1"/>
    <property type="molecule type" value="Genomic_DNA"/>
</dbReference>
<gene>
    <name evidence="1" type="ORF">EXIGLDRAFT_783277</name>
</gene>
<dbReference type="InParanoid" id="A0A166N5I9"/>
<name>A0A166N5I9_EXIGL</name>
<protein>
    <submittedName>
        <fullName evidence="1">Uncharacterized protein</fullName>
    </submittedName>
</protein>
<dbReference type="Proteomes" id="UP000077266">
    <property type="component" value="Unassembled WGS sequence"/>
</dbReference>
<reference evidence="1 2" key="1">
    <citation type="journal article" date="2016" name="Mol. Biol. Evol.">
        <title>Comparative Genomics of Early-Diverging Mushroom-Forming Fungi Provides Insights into the Origins of Lignocellulose Decay Capabilities.</title>
        <authorList>
            <person name="Nagy L.G."/>
            <person name="Riley R."/>
            <person name="Tritt A."/>
            <person name="Adam C."/>
            <person name="Daum C."/>
            <person name="Floudas D."/>
            <person name="Sun H."/>
            <person name="Yadav J.S."/>
            <person name="Pangilinan J."/>
            <person name="Larsson K.H."/>
            <person name="Matsuura K."/>
            <person name="Barry K."/>
            <person name="Labutti K."/>
            <person name="Kuo R."/>
            <person name="Ohm R.A."/>
            <person name="Bhattacharya S.S."/>
            <person name="Shirouzu T."/>
            <person name="Yoshinaga Y."/>
            <person name="Martin F.M."/>
            <person name="Grigoriev I.V."/>
            <person name="Hibbett D.S."/>
        </authorList>
    </citation>
    <scope>NUCLEOTIDE SEQUENCE [LARGE SCALE GENOMIC DNA]</scope>
    <source>
        <strain evidence="1 2">HHB12029</strain>
    </source>
</reference>
<organism evidence="1 2">
    <name type="scientific">Exidia glandulosa HHB12029</name>
    <dbReference type="NCBI Taxonomy" id="1314781"/>
    <lineage>
        <taxon>Eukaryota</taxon>
        <taxon>Fungi</taxon>
        <taxon>Dikarya</taxon>
        <taxon>Basidiomycota</taxon>
        <taxon>Agaricomycotina</taxon>
        <taxon>Agaricomycetes</taxon>
        <taxon>Auriculariales</taxon>
        <taxon>Exidiaceae</taxon>
        <taxon>Exidia</taxon>
    </lineage>
</organism>